<dbReference type="PANTHER" id="PTHR43767:SF1">
    <property type="entry name" value="NONRIBOSOMAL PEPTIDE SYNTHASE PES1 (EUROFUNG)-RELATED"/>
    <property type="match status" value="1"/>
</dbReference>
<evidence type="ECO:0000256" key="3">
    <source>
        <dbReference type="ARBA" id="ARBA00022840"/>
    </source>
</evidence>
<dbReference type="InterPro" id="IPR025110">
    <property type="entry name" value="AMP-bd_C"/>
</dbReference>
<proteinExistence type="predicted"/>
<keyword evidence="7" id="KW-1185">Reference proteome</keyword>
<reference evidence="6 7" key="1">
    <citation type="submission" date="2018-08" db="EMBL/GenBank/DDBJ databases">
        <title>Isolation, diversity and antifungal activity of Actinobacteria from wheat.</title>
        <authorList>
            <person name="Han C."/>
        </authorList>
    </citation>
    <scope>NUCLEOTIDE SEQUENCE [LARGE SCALE GENOMIC DNA]</scope>
    <source>
        <strain evidence="6 7">NEAU-YY421</strain>
    </source>
</reference>
<keyword evidence="1 6" id="KW-0436">Ligase</keyword>
<name>A0A372M1N7_9ACTN</name>
<sequence length="556" mass="59162">MAGGFVPWPGPEATRYRSAGHWRGAPLGHLLREAAAQHGERTALIDARTRLTFAGLDTRADRTAAGLAESGIRPGDRVLVQLPNRVEFAVLLFALFRLGALPVLALPGHRESELKHLAELSEAVAFVTTDELEGHDHRPVIRALLEVCPSLRHTVVIGDPDGVEEAIAYGSLDREPVRLPDPDPSGPAVLLLSGGSTGLPKLIPRTHDDYAYNARRMAELCRLGPADVYLAVLPAAHNLPLACPGLLGALMSGAATVFAENASPPEVFPLIERERVTVTALVPPLAALWSRAVEWVGCDLAGLRLVQVGGARLPEPTARILPDALGCTLQQVFGMAEGLLCATRLDDPPETVATTQGRPVSSDDEIRIVAGDDTAVPDGETGELLTRGPYTIRGYYRAPEHNARAFTADGFYRSGDLVRRTPGGDLVVEGRVKEQINRAGEKVSPEEVEHHLLAHPAVAQAVVIGVPDDVLGERVCACLLLAPDTTPDAAPDAGQPAGAPDAAALGEFLRDRGVAAFKRPQQVETVEAWPLTGVGKIDRRALTVIAADHARARVPH</sequence>
<evidence type="ECO:0000259" key="5">
    <source>
        <dbReference type="Pfam" id="PF13193"/>
    </source>
</evidence>
<evidence type="ECO:0000313" key="7">
    <source>
        <dbReference type="Proteomes" id="UP000263094"/>
    </source>
</evidence>
<evidence type="ECO:0000256" key="1">
    <source>
        <dbReference type="ARBA" id="ARBA00022598"/>
    </source>
</evidence>
<dbReference type="FunFam" id="2.30.38.10:FF:000003">
    <property type="entry name" value="Vibriobactin-specific 2,3-dihydroxybenzoate-AMP ligase"/>
    <property type="match status" value="1"/>
</dbReference>
<evidence type="ECO:0000313" key="6">
    <source>
        <dbReference type="EMBL" id="RFU84393.1"/>
    </source>
</evidence>
<feature type="domain" description="AMP-binding enzyme C-terminal" evidence="5">
    <location>
        <begin position="447"/>
        <end position="536"/>
    </location>
</feature>
<gene>
    <name evidence="6" type="ORF">DY218_22280</name>
</gene>
<dbReference type="Pfam" id="PF13193">
    <property type="entry name" value="AMP-binding_C"/>
    <property type="match status" value="1"/>
</dbReference>
<accession>A0A372M1N7</accession>
<evidence type="ECO:0000256" key="2">
    <source>
        <dbReference type="ARBA" id="ARBA00022741"/>
    </source>
</evidence>
<dbReference type="SUPFAM" id="SSF56801">
    <property type="entry name" value="Acetyl-CoA synthetase-like"/>
    <property type="match status" value="1"/>
</dbReference>
<dbReference type="InterPro" id="IPR000873">
    <property type="entry name" value="AMP-dep_synth/lig_dom"/>
</dbReference>
<dbReference type="AlphaFoldDB" id="A0A372M1N7"/>
<dbReference type="EMBL" id="QUAK01000120">
    <property type="protein sequence ID" value="RFU84393.1"/>
    <property type="molecule type" value="Genomic_DNA"/>
</dbReference>
<dbReference type="InterPro" id="IPR050237">
    <property type="entry name" value="ATP-dep_AMP-bd_enzyme"/>
</dbReference>
<protein>
    <submittedName>
        <fullName evidence="6">2,3-dihydroxybenzoate-AMP ligase</fullName>
    </submittedName>
</protein>
<dbReference type="Pfam" id="PF00501">
    <property type="entry name" value="AMP-binding"/>
    <property type="match status" value="1"/>
</dbReference>
<organism evidence="6 7">
    <name type="scientific">Streptomyces triticagri</name>
    <dbReference type="NCBI Taxonomy" id="2293568"/>
    <lineage>
        <taxon>Bacteria</taxon>
        <taxon>Bacillati</taxon>
        <taxon>Actinomycetota</taxon>
        <taxon>Actinomycetes</taxon>
        <taxon>Kitasatosporales</taxon>
        <taxon>Streptomycetaceae</taxon>
        <taxon>Streptomyces</taxon>
    </lineage>
</organism>
<evidence type="ECO:0000259" key="4">
    <source>
        <dbReference type="Pfam" id="PF00501"/>
    </source>
</evidence>
<dbReference type="Gene3D" id="3.30.300.30">
    <property type="match status" value="1"/>
</dbReference>
<keyword evidence="3" id="KW-0067">ATP-binding</keyword>
<feature type="domain" description="AMP-dependent synthetase/ligase" evidence="4">
    <location>
        <begin position="31"/>
        <end position="396"/>
    </location>
</feature>
<comment type="caution">
    <text evidence="6">The sequence shown here is derived from an EMBL/GenBank/DDBJ whole genome shotgun (WGS) entry which is preliminary data.</text>
</comment>
<dbReference type="PROSITE" id="PS00455">
    <property type="entry name" value="AMP_BINDING"/>
    <property type="match status" value="1"/>
</dbReference>
<keyword evidence="2" id="KW-0547">Nucleotide-binding</keyword>
<dbReference type="GO" id="GO:0005524">
    <property type="term" value="F:ATP binding"/>
    <property type="evidence" value="ECO:0007669"/>
    <property type="project" value="UniProtKB-KW"/>
</dbReference>
<dbReference type="Proteomes" id="UP000263094">
    <property type="component" value="Unassembled WGS sequence"/>
</dbReference>
<dbReference type="GO" id="GO:0016878">
    <property type="term" value="F:acid-thiol ligase activity"/>
    <property type="evidence" value="ECO:0007669"/>
    <property type="project" value="UniProtKB-ARBA"/>
</dbReference>
<dbReference type="InterPro" id="IPR042099">
    <property type="entry name" value="ANL_N_sf"/>
</dbReference>
<dbReference type="OrthoDB" id="9803968at2"/>
<dbReference type="InterPro" id="IPR020845">
    <property type="entry name" value="AMP-binding_CS"/>
</dbReference>
<dbReference type="InterPro" id="IPR045851">
    <property type="entry name" value="AMP-bd_C_sf"/>
</dbReference>
<dbReference type="PANTHER" id="PTHR43767">
    <property type="entry name" value="LONG-CHAIN-FATTY-ACID--COA LIGASE"/>
    <property type="match status" value="1"/>
</dbReference>
<dbReference type="RefSeq" id="WP_128557884.1">
    <property type="nucleotide sequence ID" value="NZ_QUAK01000120.1"/>
</dbReference>
<dbReference type="Gene3D" id="3.40.50.12780">
    <property type="entry name" value="N-terminal domain of ligase-like"/>
    <property type="match status" value="1"/>
</dbReference>